<dbReference type="InterPro" id="IPR016047">
    <property type="entry name" value="M23ase_b-sheet_dom"/>
</dbReference>
<protein>
    <recommendedName>
        <fullName evidence="2">M23ase beta-sheet core domain-containing protein</fullName>
    </recommendedName>
</protein>
<keyword evidence="4" id="KW-1185">Reference proteome</keyword>
<dbReference type="Gene3D" id="2.70.70.10">
    <property type="entry name" value="Glucose Permease (Domain IIA)"/>
    <property type="match status" value="1"/>
</dbReference>
<proteinExistence type="predicted"/>
<dbReference type="CDD" id="cd12797">
    <property type="entry name" value="M23_peptidase"/>
    <property type="match status" value="1"/>
</dbReference>
<feature type="domain" description="M23ase beta-sheet core" evidence="2">
    <location>
        <begin position="197"/>
        <end position="290"/>
    </location>
</feature>
<accession>A0ABQ1ET27</accession>
<feature type="region of interest" description="Disordered" evidence="1">
    <location>
        <begin position="1"/>
        <end position="49"/>
    </location>
</feature>
<evidence type="ECO:0000259" key="2">
    <source>
        <dbReference type="Pfam" id="PF01551"/>
    </source>
</evidence>
<gene>
    <name evidence="3" type="ORF">GCM10008018_35260</name>
</gene>
<feature type="compositionally biased region" description="Basic and acidic residues" evidence="1">
    <location>
        <begin position="1"/>
        <end position="22"/>
    </location>
</feature>
<dbReference type="EMBL" id="BMHE01000017">
    <property type="protein sequence ID" value="GFZ86109.1"/>
    <property type="molecule type" value="Genomic_DNA"/>
</dbReference>
<evidence type="ECO:0000313" key="3">
    <source>
        <dbReference type="EMBL" id="GFZ86109.1"/>
    </source>
</evidence>
<dbReference type="Proteomes" id="UP000615455">
    <property type="component" value="Unassembled WGS sequence"/>
</dbReference>
<dbReference type="InterPro" id="IPR011055">
    <property type="entry name" value="Dup_hybrid_motif"/>
</dbReference>
<dbReference type="PANTHER" id="PTHR21666:SF270">
    <property type="entry name" value="MUREIN HYDROLASE ACTIVATOR ENVC"/>
    <property type="match status" value="1"/>
</dbReference>
<dbReference type="PANTHER" id="PTHR21666">
    <property type="entry name" value="PEPTIDASE-RELATED"/>
    <property type="match status" value="1"/>
</dbReference>
<dbReference type="SUPFAM" id="SSF51261">
    <property type="entry name" value="Duplicated hybrid motif"/>
    <property type="match status" value="1"/>
</dbReference>
<evidence type="ECO:0000256" key="1">
    <source>
        <dbReference type="SAM" id="MobiDB-lite"/>
    </source>
</evidence>
<comment type="caution">
    <text evidence="3">The sequence shown here is derived from an EMBL/GenBank/DDBJ whole genome shotgun (WGS) entry which is preliminary data.</text>
</comment>
<dbReference type="Pfam" id="PF01551">
    <property type="entry name" value="Peptidase_M23"/>
    <property type="match status" value="1"/>
</dbReference>
<dbReference type="RefSeq" id="WP_189013419.1">
    <property type="nucleotide sequence ID" value="NZ_BMHE01000017.1"/>
</dbReference>
<organism evidence="3 4">
    <name type="scientific">Paenibacillus marchantiophytorum</name>
    <dbReference type="NCBI Taxonomy" id="1619310"/>
    <lineage>
        <taxon>Bacteria</taxon>
        <taxon>Bacillati</taxon>
        <taxon>Bacillota</taxon>
        <taxon>Bacilli</taxon>
        <taxon>Bacillales</taxon>
        <taxon>Paenibacillaceae</taxon>
        <taxon>Paenibacillus</taxon>
    </lineage>
</organism>
<dbReference type="InterPro" id="IPR050570">
    <property type="entry name" value="Cell_wall_metabolism_enzyme"/>
</dbReference>
<name>A0ABQ1ET27_9BACL</name>
<reference evidence="4" key="1">
    <citation type="journal article" date="2019" name="Int. J. Syst. Evol. Microbiol.">
        <title>The Global Catalogue of Microorganisms (GCM) 10K type strain sequencing project: providing services to taxonomists for standard genome sequencing and annotation.</title>
        <authorList>
            <consortium name="The Broad Institute Genomics Platform"/>
            <consortium name="The Broad Institute Genome Sequencing Center for Infectious Disease"/>
            <person name="Wu L."/>
            <person name="Ma J."/>
        </authorList>
    </citation>
    <scope>NUCLEOTIDE SEQUENCE [LARGE SCALE GENOMIC DNA]</scope>
    <source>
        <strain evidence="4">CGMCC 1.15043</strain>
    </source>
</reference>
<evidence type="ECO:0000313" key="4">
    <source>
        <dbReference type="Proteomes" id="UP000615455"/>
    </source>
</evidence>
<sequence length="297" mass="32959">MEVKDKVKQRRLERLRNLRETPEPLNGSGGPPRPSRIHEPLLPSRHMEEPPLYADTDWKRRMEDPEYAWQQKMLLEKSLHGRNYRVDEDRGLLAPPSSRKIAVKLLISGMLFAATYGMFQLNQPWAIKGKQFITASLTTSYDFSALSAWYTNQFGGSPSFIPSFSKEGDEAVKVSTTKRSFYSPAKGHIILPYDGTTHLGVYVNTAEFAPVYALDTGQVIFSGVATDTGLTIIIRHPGGLQSLYGGLSEAAVEVGDWMKVGESIGKASKKDPAKGTLYVALTRDGHPVNPLDVTNFD</sequence>